<keyword evidence="1" id="KW-0812">Transmembrane</keyword>
<accession>A0A6G0TVY5</accession>
<keyword evidence="1" id="KW-0472">Membrane</keyword>
<gene>
    <name evidence="2" type="ORF">AGLY_005144</name>
</gene>
<name>A0A6G0TVY5_APHGL</name>
<comment type="caution">
    <text evidence="2">The sequence shown here is derived from an EMBL/GenBank/DDBJ whole genome shotgun (WGS) entry which is preliminary data.</text>
</comment>
<proteinExistence type="predicted"/>
<dbReference type="AlphaFoldDB" id="A0A6G0TVY5"/>
<dbReference type="Proteomes" id="UP000475862">
    <property type="component" value="Unassembled WGS sequence"/>
</dbReference>
<keyword evidence="1" id="KW-1133">Transmembrane helix</keyword>
<organism evidence="2 3">
    <name type="scientific">Aphis glycines</name>
    <name type="common">Soybean aphid</name>
    <dbReference type="NCBI Taxonomy" id="307491"/>
    <lineage>
        <taxon>Eukaryota</taxon>
        <taxon>Metazoa</taxon>
        <taxon>Ecdysozoa</taxon>
        <taxon>Arthropoda</taxon>
        <taxon>Hexapoda</taxon>
        <taxon>Insecta</taxon>
        <taxon>Pterygota</taxon>
        <taxon>Neoptera</taxon>
        <taxon>Paraneoptera</taxon>
        <taxon>Hemiptera</taxon>
        <taxon>Sternorrhyncha</taxon>
        <taxon>Aphidomorpha</taxon>
        <taxon>Aphidoidea</taxon>
        <taxon>Aphididae</taxon>
        <taxon>Aphidini</taxon>
        <taxon>Aphis</taxon>
        <taxon>Aphis</taxon>
    </lineage>
</organism>
<protein>
    <submittedName>
        <fullName evidence="2">Uncharacterized protein</fullName>
    </submittedName>
</protein>
<keyword evidence="3" id="KW-1185">Reference proteome</keyword>
<feature type="transmembrane region" description="Helical" evidence="1">
    <location>
        <begin position="63"/>
        <end position="87"/>
    </location>
</feature>
<dbReference type="EMBL" id="VYZN01000014">
    <property type="protein sequence ID" value="KAE9539892.1"/>
    <property type="molecule type" value="Genomic_DNA"/>
</dbReference>
<reference evidence="2 3" key="1">
    <citation type="submission" date="2019-08" db="EMBL/GenBank/DDBJ databases">
        <title>The genome of the soybean aphid Biotype 1, its phylome, world population structure and adaptation to the North American continent.</title>
        <authorList>
            <person name="Giordano R."/>
            <person name="Donthu R.K."/>
            <person name="Hernandez A.G."/>
            <person name="Wright C.L."/>
            <person name="Zimin A.V."/>
        </authorList>
    </citation>
    <scope>NUCLEOTIDE SEQUENCE [LARGE SCALE GENOMIC DNA]</scope>
    <source>
        <tissue evidence="2">Whole aphids</tissue>
    </source>
</reference>
<evidence type="ECO:0000256" key="1">
    <source>
        <dbReference type="SAM" id="Phobius"/>
    </source>
</evidence>
<sequence length="181" mass="20795">MVLCVCICSPFNRRDEFTCPCGARVIILIIIIIVVILLSSSSSCSLVRDLFNERSNSLFFDDTFSIFPFWCLCVYVCVCARACAVSVRDGCVCDRARGCPPSPSTVFKNFYKIIIIVFSRVFAYRRDDLHRIKPSKTVIRRVRALRRRRSRFALSRFTTAATSDNGIYHQRYYITNETLAL</sequence>
<evidence type="ECO:0000313" key="2">
    <source>
        <dbReference type="EMBL" id="KAE9539892.1"/>
    </source>
</evidence>
<evidence type="ECO:0000313" key="3">
    <source>
        <dbReference type="Proteomes" id="UP000475862"/>
    </source>
</evidence>
<feature type="transmembrane region" description="Helical" evidence="1">
    <location>
        <begin position="21"/>
        <end position="43"/>
    </location>
</feature>